<dbReference type="InterPro" id="IPR006137">
    <property type="entry name" value="NADH_UbQ_OxRdtase-like_20kDa"/>
</dbReference>
<gene>
    <name evidence="3" type="ORF">S01H4_08430</name>
</gene>
<protein>
    <recommendedName>
        <fullName evidence="2">NADH:ubiquinone oxidoreductase-like 20kDa subunit domain-containing protein</fullName>
    </recommendedName>
</protein>
<evidence type="ECO:0000259" key="2">
    <source>
        <dbReference type="Pfam" id="PF01058"/>
    </source>
</evidence>
<dbReference type="InterPro" id="IPR051349">
    <property type="entry name" value="Hydrogenase_assoc-protein"/>
</dbReference>
<dbReference type="PANTHER" id="PTHR42845">
    <property type="entry name" value="COENZYME F420-REDUCING HYDROGENASE, GAMMA SUBUNIT"/>
    <property type="match status" value="1"/>
</dbReference>
<accession>X1BCC6</accession>
<proteinExistence type="predicted"/>
<feature type="non-terminal residue" evidence="3">
    <location>
        <position position="136"/>
    </location>
</feature>
<evidence type="ECO:0000313" key="3">
    <source>
        <dbReference type="EMBL" id="GAG69626.1"/>
    </source>
</evidence>
<dbReference type="Pfam" id="PF01058">
    <property type="entry name" value="Oxidored_q6"/>
    <property type="match status" value="1"/>
</dbReference>
<sequence>MPLKVAEEWLNICGGCEVTILDIGEPLLDLLPKLEFVHMPVLMDHKYFGQTGEKTEMEIPEADVGIISGGIRNEKEKHVTEEMRKKCKTLISLGSCACFGGIPALANQFPLVELYDKVFRQSKTTDPADTPAVDIP</sequence>
<feature type="domain" description="NADH:ubiquinone oxidoreductase-like 20kDa subunit" evidence="2">
    <location>
        <begin position="13"/>
        <end position="109"/>
    </location>
</feature>
<name>X1BCC6_9ZZZZ</name>
<dbReference type="EMBL" id="BART01002892">
    <property type="protein sequence ID" value="GAG69626.1"/>
    <property type="molecule type" value="Genomic_DNA"/>
</dbReference>
<reference evidence="3" key="1">
    <citation type="journal article" date="2014" name="Front. Microbiol.">
        <title>High frequency of phylogenetically diverse reductive dehalogenase-homologous genes in deep subseafloor sedimentary metagenomes.</title>
        <authorList>
            <person name="Kawai M."/>
            <person name="Futagami T."/>
            <person name="Toyoda A."/>
            <person name="Takaki Y."/>
            <person name="Nishi S."/>
            <person name="Hori S."/>
            <person name="Arai W."/>
            <person name="Tsubouchi T."/>
            <person name="Morono Y."/>
            <person name="Uchiyama I."/>
            <person name="Ito T."/>
            <person name="Fujiyama A."/>
            <person name="Inagaki F."/>
            <person name="Takami H."/>
        </authorList>
    </citation>
    <scope>NUCLEOTIDE SEQUENCE</scope>
    <source>
        <strain evidence="3">Expedition CK06-06</strain>
    </source>
</reference>
<dbReference type="GO" id="GO:0051536">
    <property type="term" value="F:iron-sulfur cluster binding"/>
    <property type="evidence" value="ECO:0007669"/>
    <property type="project" value="InterPro"/>
</dbReference>
<dbReference type="AlphaFoldDB" id="X1BCC6"/>
<organism evidence="3">
    <name type="scientific">marine sediment metagenome</name>
    <dbReference type="NCBI Taxonomy" id="412755"/>
    <lineage>
        <taxon>unclassified sequences</taxon>
        <taxon>metagenomes</taxon>
        <taxon>ecological metagenomes</taxon>
    </lineage>
</organism>
<dbReference type="SUPFAM" id="SSF56770">
    <property type="entry name" value="HydA/Nqo6-like"/>
    <property type="match status" value="1"/>
</dbReference>
<evidence type="ECO:0000256" key="1">
    <source>
        <dbReference type="ARBA" id="ARBA00023002"/>
    </source>
</evidence>
<dbReference type="InterPro" id="IPR037024">
    <property type="entry name" value="NiFe_Hase_small_N_sf"/>
</dbReference>
<dbReference type="Gene3D" id="3.40.50.700">
    <property type="entry name" value="NADH:ubiquinone oxidoreductase-like, 20kDa subunit"/>
    <property type="match status" value="1"/>
</dbReference>
<keyword evidence="1" id="KW-0560">Oxidoreductase</keyword>
<dbReference type="PANTHER" id="PTHR42845:SF2">
    <property type="entry name" value="F420-NON-REDUCING HYDROGENASE VHU SUBUNIT G"/>
    <property type="match status" value="1"/>
</dbReference>
<comment type="caution">
    <text evidence="3">The sequence shown here is derived from an EMBL/GenBank/DDBJ whole genome shotgun (WGS) entry which is preliminary data.</text>
</comment>
<dbReference type="GO" id="GO:0016491">
    <property type="term" value="F:oxidoreductase activity"/>
    <property type="evidence" value="ECO:0007669"/>
    <property type="project" value="UniProtKB-KW"/>
</dbReference>